<protein>
    <recommendedName>
        <fullName evidence="3">YbaK/aminoacyl-tRNA synthetase-associated domain-containing protein</fullName>
    </recommendedName>
</protein>
<evidence type="ECO:0000313" key="4">
    <source>
        <dbReference type="EMBL" id="PJK28883.1"/>
    </source>
</evidence>
<dbReference type="FunFam" id="3.90.960.10:FF:000005">
    <property type="entry name" value="Putative prolyl-tRNA synthetase"/>
    <property type="match status" value="1"/>
</dbReference>
<feature type="region of interest" description="Disordered" evidence="2">
    <location>
        <begin position="163"/>
        <end position="183"/>
    </location>
</feature>
<dbReference type="RefSeq" id="WP_109794988.1">
    <property type="nucleotide sequence ID" value="NZ_PHIG01000038.1"/>
</dbReference>
<dbReference type="CDD" id="cd04335">
    <property type="entry name" value="PrdX_deacylase"/>
    <property type="match status" value="1"/>
</dbReference>
<comment type="caution">
    <text evidence="4">The sequence shown here is derived from an EMBL/GenBank/DDBJ whole genome shotgun (WGS) entry which is preliminary data.</text>
</comment>
<dbReference type="Proteomes" id="UP000229498">
    <property type="component" value="Unassembled WGS sequence"/>
</dbReference>
<dbReference type="OrthoDB" id="5145315at2"/>
<organism evidence="4 5">
    <name type="scientific">Minwuia thermotolerans</name>
    <dbReference type="NCBI Taxonomy" id="2056226"/>
    <lineage>
        <taxon>Bacteria</taxon>
        <taxon>Pseudomonadati</taxon>
        <taxon>Pseudomonadota</taxon>
        <taxon>Alphaproteobacteria</taxon>
        <taxon>Minwuiales</taxon>
        <taxon>Minwuiaceae</taxon>
        <taxon>Minwuia</taxon>
    </lineage>
</organism>
<gene>
    <name evidence="4" type="ORF">CVT23_14725</name>
</gene>
<dbReference type="EMBL" id="PHIG01000038">
    <property type="protein sequence ID" value="PJK28883.1"/>
    <property type="molecule type" value="Genomic_DNA"/>
</dbReference>
<feature type="domain" description="YbaK/aminoacyl-tRNA synthetase-associated" evidence="3">
    <location>
        <begin position="24"/>
        <end position="148"/>
    </location>
</feature>
<proteinExistence type="inferred from homology"/>
<reference evidence="4 5" key="1">
    <citation type="submission" date="2017-11" db="EMBL/GenBank/DDBJ databases">
        <title>Draft genome sequence of Rhizobiales bacterium SY3-13.</title>
        <authorList>
            <person name="Sun C."/>
        </authorList>
    </citation>
    <scope>NUCLEOTIDE SEQUENCE [LARGE SCALE GENOMIC DNA]</scope>
    <source>
        <strain evidence="4 5">SY3-13</strain>
    </source>
</reference>
<keyword evidence="5" id="KW-1185">Reference proteome</keyword>
<evidence type="ECO:0000256" key="1">
    <source>
        <dbReference type="ARBA" id="ARBA00010201"/>
    </source>
</evidence>
<accession>A0A2M9FZK1</accession>
<dbReference type="Gene3D" id="3.90.960.10">
    <property type="entry name" value="YbaK/aminoacyl-tRNA synthetase-associated domain"/>
    <property type="match status" value="1"/>
</dbReference>
<dbReference type="InterPro" id="IPR007214">
    <property type="entry name" value="YbaK/aa-tRNA-synth-assoc-dom"/>
</dbReference>
<sequence length="183" mass="20124">MTATRESLMARLDELGIETRTVEHPPVFTVEEAKDLRGDLPGGHTKNLFLKDKKGALWLVVCLEDRRVDLKALRKRLGAAQLSFGKPDLLREKLGIEPGSVTPFSVINDHGGAVTLVLDREMLDIDPLNFHPLRNDATTQIAPADLVAFARATGHEPLISEIDETRDEQTPRMEGRGGPAALC</sequence>
<evidence type="ECO:0000259" key="3">
    <source>
        <dbReference type="Pfam" id="PF04073"/>
    </source>
</evidence>
<evidence type="ECO:0000313" key="5">
    <source>
        <dbReference type="Proteomes" id="UP000229498"/>
    </source>
</evidence>
<dbReference type="PANTHER" id="PTHR31423:SF3">
    <property type="entry name" value="PROLYL-TRNA SYNTHETASE ASSOCIATED DOMAIN-CONTAINING PROTEIN 1-RELATED"/>
    <property type="match status" value="1"/>
</dbReference>
<dbReference type="InterPro" id="IPR036754">
    <property type="entry name" value="YbaK/aa-tRNA-synt-asso_dom_sf"/>
</dbReference>
<dbReference type="PANTHER" id="PTHR31423">
    <property type="entry name" value="YBAK DOMAIN-CONTAINING PROTEIN"/>
    <property type="match status" value="1"/>
</dbReference>
<evidence type="ECO:0000256" key="2">
    <source>
        <dbReference type="SAM" id="MobiDB-lite"/>
    </source>
</evidence>
<name>A0A2M9FZK1_9PROT</name>
<dbReference type="SUPFAM" id="SSF55826">
    <property type="entry name" value="YbaK/ProRS associated domain"/>
    <property type="match status" value="1"/>
</dbReference>
<comment type="similarity">
    <text evidence="1">Belongs to the PRORSD1 family.</text>
</comment>
<dbReference type="GO" id="GO:0002161">
    <property type="term" value="F:aminoacyl-tRNA deacylase activity"/>
    <property type="evidence" value="ECO:0007669"/>
    <property type="project" value="InterPro"/>
</dbReference>
<dbReference type="AlphaFoldDB" id="A0A2M9FZK1"/>
<dbReference type="InterPro" id="IPR040285">
    <property type="entry name" value="ProX/PRXD1"/>
</dbReference>
<dbReference type="Pfam" id="PF04073">
    <property type="entry name" value="tRNA_edit"/>
    <property type="match status" value="1"/>
</dbReference>